<protein>
    <submittedName>
        <fullName evidence="1">Uncharacterized protein</fullName>
    </submittedName>
</protein>
<sequence length="136" mass="15458">MAMHRASSRMGGRTREDFPLLSRLLPGLPPPVRCLRPRPLMEPFILQCVPQIRCGSACARQPSEPKPPRRISVQPRCALSAGLARIKELLCCRIDGLSLDKHKVGPWLYVTEWGGWRTHNPLEMHTLKTLQFNRSL</sequence>
<dbReference type="Proteomes" id="UP001497482">
    <property type="component" value="Chromosome 12"/>
</dbReference>
<evidence type="ECO:0000313" key="1">
    <source>
        <dbReference type="EMBL" id="CAL1576343.1"/>
    </source>
</evidence>
<reference evidence="1 2" key="1">
    <citation type="submission" date="2024-04" db="EMBL/GenBank/DDBJ databases">
        <authorList>
            <person name="Waldvogel A.-M."/>
            <person name="Schoenle A."/>
        </authorList>
    </citation>
    <scope>NUCLEOTIDE SEQUENCE [LARGE SCALE GENOMIC DNA]</scope>
</reference>
<dbReference type="AlphaFoldDB" id="A0AAV2JF99"/>
<proteinExistence type="predicted"/>
<gene>
    <name evidence="1" type="ORF">KC01_LOCUS7781</name>
</gene>
<accession>A0AAV2JF99</accession>
<name>A0AAV2JF99_KNICA</name>
<dbReference type="EMBL" id="OZ035834">
    <property type="protein sequence ID" value="CAL1576343.1"/>
    <property type="molecule type" value="Genomic_DNA"/>
</dbReference>
<organism evidence="1 2">
    <name type="scientific">Knipowitschia caucasica</name>
    <name type="common">Caucasian dwarf goby</name>
    <name type="synonym">Pomatoschistus caucasicus</name>
    <dbReference type="NCBI Taxonomy" id="637954"/>
    <lineage>
        <taxon>Eukaryota</taxon>
        <taxon>Metazoa</taxon>
        <taxon>Chordata</taxon>
        <taxon>Craniata</taxon>
        <taxon>Vertebrata</taxon>
        <taxon>Euteleostomi</taxon>
        <taxon>Actinopterygii</taxon>
        <taxon>Neopterygii</taxon>
        <taxon>Teleostei</taxon>
        <taxon>Neoteleostei</taxon>
        <taxon>Acanthomorphata</taxon>
        <taxon>Gobiaria</taxon>
        <taxon>Gobiiformes</taxon>
        <taxon>Gobioidei</taxon>
        <taxon>Gobiidae</taxon>
        <taxon>Gobiinae</taxon>
        <taxon>Knipowitschia</taxon>
    </lineage>
</organism>
<keyword evidence="2" id="KW-1185">Reference proteome</keyword>
<evidence type="ECO:0000313" key="2">
    <source>
        <dbReference type="Proteomes" id="UP001497482"/>
    </source>
</evidence>